<dbReference type="Gene3D" id="3.20.20.80">
    <property type="entry name" value="Glycosidases"/>
    <property type="match status" value="1"/>
</dbReference>
<protein>
    <submittedName>
        <fullName evidence="2">Beta-glucosidase 23</fullName>
    </submittedName>
</protein>
<evidence type="ECO:0000313" key="2">
    <source>
        <dbReference type="EMBL" id="PKU81452.1"/>
    </source>
</evidence>
<dbReference type="Proteomes" id="UP000233837">
    <property type="component" value="Unassembled WGS sequence"/>
</dbReference>
<comment type="similarity">
    <text evidence="1">Belongs to the glycosyl hydrolase 1 family.</text>
</comment>
<dbReference type="Pfam" id="PF00232">
    <property type="entry name" value="Glyco_hydro_1"/>
    <property type="match status" value="1"/>
</dbReference>
<dbReference type="GO" id="GO:0005975">
    <property type="term" value="P:carbohydrate metabolic process"/>
    <property type="evidence" value="ECO:0007669"/>
    <property type="project" value="InterPro"/>
</dbReference>
<evidence type="ECO:0000313" key="3">
    <source>
        <dbReference type="Proteomes" id="UP000233837"/>
    </source>
</evidence>
<dbReference type="EMBL" id="KZ502242">
    <property type="protein sequence ID" value="PKU81452.1"/>
    <property type="molecule type" value="Genomic_DNA"/>
</dbReference>
<reference evidence="2 3" key="2">
    <citation type="journal article" date="2017" name="Nature">
        <title>The Apostasia genome and the evolution of orchids.</title>
        <authorList>
            <person name="Zhang G.Q."/>
            <person name="Liu K.W."/>
            <person name="Li Z."/>
            <person name="Lohaus R."/>
            <person name="Hsiao Y.Y."/>
            <person name="Niu S.C."/>
            <person name="Wang J.Y."/>
            <person name="Lin Y.C."/>
            <person name="Xu Q."/>
            <person name="Chen L.J."/>
            <person name="Yoshida K."/>
            <person name="Fujiwara S."/>
            <person name="Wang Z.W."/>
            <person name="Zhang Y.Q."/>
            <person name="Mitsuda N."/>
            <person name="Wang M."/>
            <person name="Liu G.H."/>
            <person name="Pecoraro L."/>
            <person name="Huang H.X."/>
            <person name="Xiao X.J."/>
            <person name="Lin M."/>
            <person name="Wu X.Y."/>
            <person name="Wu W.L."/>
            <person name="Chen Y.Y."/>
            <person name="Chang S.B."/>
            <person name="Sakamoto S."/>
            <person name="Ohme-Takagi M."/>
            <person name="Yagi M."/>
            <person name="Zeng S.J."/>
            <person name="Shen C.Y."/>
            <person name="Yeh C.M."/>
            <person name="Luo Y.B."/>
            <person name="Tsai W.C."/>
            <person name="Van de Peer Y."/>
            <person name="Liu Z.J."/>
        </authorList>
    </citation>
    <scope>NUCLEOTIDE SEQUENCE [LARGE SCALE GENOMIC DNA]</scope>
    <source>
        <tissue evidence="2">The whole plant</tissue>
    </source>
</reference>
<accession>A0A2I0X0K8</accession>
<evidence type="ECO:0000256" key="1">
    <source>
        <dbReference type="ARBA" id="ARBA00010838"/>
    </source>
</evidence>
<dbReference type="AlphaFoldDB" id="A0A2I0X0K8"/>
<reference evidence="2 3" key="1">
    <citation type="journal article" date="2016" name="Sci. Rep.">
        <title>The Dendrobium catenatum Lindl. genome sequence provides insights into polysaccharide synthase, floral development and adaptive evolution.</title>
        <authorList>
            <person name="Zhang G.Q."/>
            <person name="Xu Q."/>
            <person name="Bian C."/>
            <person name="Tsai W.C."/>
            <person name="Yeh C.M."/>
            <person name="Liu K.W."/>
            <person name="Yoshida K."/>
            <person name="Zhang L.S."/>
            <person name="Chang S.B."/>
            <person name="Chen F."/>
            <person name="Shi Y."/>
            <person name="Su Y.Y."/>
            <person name="Zhang Y.Q."/>
            <person name="Chen L.J."/>
            <person name="Yin Y."/>
            <person name="Lin M."/>
            <person name="Huang H."/>
            <person name="Deng H."/>
            <person name="Wang Z.W."/>
            <person name="Zhu S.L."/>
            <person name="Zhao X."/>
            <person name="Deng C."/>
            <person name="Niu S.C."/>
            <person name="Huang J."/>
            <person name="Wang M."/>
            <person name="Liu G.H."/>
            <person name="Yang H.J."/>
            <person name="Xiao X.J."/>
            <person name="Hsiao Y.Y."/>
            <person name="Wu W.L."/>
            <person name="Chen Y.Y."/>
            <person name="Mitsuda N."/>
            <person name="Ohme-Takagi M."/>
            <person name="Luo Y.B."/>
            <person name="Van de Peer Y."/>
            <person name="Liu Z.J."/>
        </authorList>
    </citation>
    <scope>NUCLEOTIDE SEQUENCE [LARGE SCALE GENOMIC DNA]</scope>
    <source>
        <tissue evidence="2">The whole plant</tissue>
    </source>
</reference>
<keyword evidence="3" id="KW-1185">Reference proteome</keyword>
<dbReference type="InterPro" id="IPR017853">
    <property type="entry name" value="GH"/>
</dbReference>
<gene>
    <name evidence="2" type="primary">BGLU23</name>
    <name evidence="2" type="ORF">MA16_Dca015857</name>
</gene>
<organism evidence="2 3">
    <name type="scientific">Dendrobium catenatum</name>
    <dbReference type="NCBI Taxonomy" id="906689"/>
    <lineage>
        <taxon>Eukaryota</taxon>
        <taxon>Viridiplantae</taxon>
        <taxon>Streptophyta</taxon>
        <taxon>Embryophyta</taxon>
        <taxon>Tracheophyta</taxon>
        <taxon>Spermatophyta</taxon>
        <taxon>Magnoliopsida</taxon>
        <taxon>Liliopsida</taxon>
        <taxon>Asparagales</taxon>
        <taxon>Orchidaceae</taxon>
        <taxon>Epidendroideae</taxon>
        <taxon>Malaxideae</taxon>
        <taxon>Dendrobiinae</taxon>
        <taxon>Dendrobium</taxon>
    </lineage>
</organism>
<dbReference type="InterPro" id="IPR001360">
    <property type="entry name" value="Glyco_hydro_1"/>
</dbReference>
<dbReference type="GO" id="GO:0008422">
    <property type="term" value="F:beta-glucosidase activity"/>
    <property type="evidence" value="ECO:0007669"/>
    <property type="project" value="UniProtKB-ARBA"/>
</dbReference>
<name>A0A2I0X0K8_9ASPA</name>
<proteinExistence type="inferred from homology"/>
<dbReference type="SUPFAM" id="SSF51445">
    <property type="entry name" value="(Trans)glycosidases"/>
    <property type="match status" value="1"/>
</dbReference>
<sequence length="67" mass="7669">MKKNACVRLPSFTQQQSELVKGLLNFISLNHYTSSFVSDNPHNSQMDLQNFQGTFLPKSGVWFNSFI</sequence>